<reference evidence="1 2" key="1">
    <citation type="submission" date="2019-05" db="EMBL/GenBank/DDBJ databases">
        <title>Another draft genome of Portunus trituberculatus and its Hox gene families provides insights of decapod evolution.</title>
        <authorList>
            <person name="Jeong J.-H."/>
            <person name="Song I."/>
            <person name="Kim S."/>
            <person name="Choi T."/>
            <person name="Kim D."/>
            <person name="Ryu S."/>
            <person name="Kim W."/>
        </authorList>
    </citation>
    <scope>NUCLEOTIDE SEQUENCE [LARGE SCALE GENOMIC DNA]</scope>
    <source>
        <tissue evidence="1">Muscle</tissue>
    </source>
</reference>
<comment type="caution">
    <text evidence="1">The sequence shown here is derived from an EMBL/GenBank/DDBJ whole genome shotgun (WGS) entry which is preliminary data.</text>
</comment>
<name>A0A5B7H278_PORTR</name>
<dbReference type="AlphaFoldDB" id="A0A5B7H278"/>
<protein>
    <submittedName>
        <fullName evidence="1">Uncharacterized protein</fullName>
    </submittedName>
</protein>
<gene>
    <name evidence="1" type="ORF">E2C01_057025</name>
</gene>
<dbReference type="EMBL" id="VSRR010020235">
    <property type="protein sequence ID" value="MPC62934.1"/>
    <property type="molecule type" value="Genomic_DNA"/>
</dbReference>
<evidence type="ECO:0000313" key="2">
    <source>
        <dbReference type="Proteomes" id="UP000324222"/>
    </source>
</evidence>
<evidence type="ECO:0000313" key="1">
    <source>
        <dbReference type="EMBL" id="MPC62934.1"/>
    </source>
</evidence>
<keyword evidence="2" id="KW-1185">Reference proteome</keyword>
<proteinExistence type="predicted"/>
<accession>A0A5B7H278</accession>
<dbReference type="Proteomes" id="UP000324222">
    <property type="component" value="Unassembled WGS sequence"/>
</dbReference>
<organism evidence="1 2">
    <name type="scientific">Portunus trituberculatus</name>
    <name type="common">Swimming crab</name>
    <name type="synonym">Neptunus trituberculatus</name>
    <dbReference type="NCBI Taxonomy" id="210409"/>
    <lineage>
        <taxon>Eukaryota</taxon>
        <taxon>Metazoa</taxon>
        <taxon>Ecdysozoa</taxon>
        <taxon>Arthropoda</taxon>
        <taxon>Crustacea</taxon>
        <taxon>Multicrustacea</taxon>
        <taxon>Malacostraca</taxon>
        <taxon>Eumalacostraca</taxon>
        <taxon>Eucarida</taxon>
        <taxon>Decapoda</taxon>
        <taxon>Pleocyemata</taxon>
        <taxon>Brachyura</taxon>
        <taxon>Eubrachyura</taxon>
        <taxon>Portunoidea</taxon>
        <taxon>Portunidae</taxon>
        <taxon>Portuninae</taxon>
        <taxon>Portunus</taxon>
    </lineage>
</organism>
<sequence>MVLSLRLLPPALASIPSIYNSQHGSSCLPEELLASPKTYLLQDTS</sequence>